<evidence type="ECO:0000313" key="10">
    <source>
        <dbReference type="EMBL" id="KOS07513.1"/>
    </source>
</evidence>
<feature type="binding site" evidence="4">
    <location>
        <position position="194"/>
    </location>
    <ligand>
        <name>GTP</name>
        <dbReference type="ChEBI" id="CHEBI:37565"/>
    </ligand>
</feature>
<dbReference type="GO" id="GO:0032153">
    <property type="term" value="C:cell division site"/>
    <property type="evidence" value="ECO:0007669"/>
    <property type="project" value="UniProtKB-UniRule"/>
</dbReference>
<dbReference type="GO" id="GO:0005525">
    <property type="term" value="F:GTP binding"/>
    <property type="evidence" value="ECO:0007669"/>
    <property type="project" value="UniProtKB-UniRule"/>
</dbReference>
<dbReference type="PANTHER" id="PTHR30314:SF3">
    <property type="entry name" value="MITOCHONDRIAL DIVISION PROTEIN FSZA"/>
    <property type="match status" value="1"/>
</dbReference>
<evidence type="ECO:0000259" key="8">
    <source>
        <dbReference type="SMART" id="SM00864"/>
    </source>
</evidence>
<keyword evidence="4 6" id="KW-0132">Cell division</keyword>
<proteinExistence type="inferred from homology"/>
<dbReference type="GO" id="GO:0000917">
    <property type="term" value="P:division septum assembly"/>
    <property type="evidence" value="ECO:0007669"/>
    <property type="project" value="UniProtKB-KW"/>
</dbReference>
<dbReference type="SUPFAM" id="SSF55307">
    <property type="entry name" value="Tubulin C-terminal domain-like"/>
    <property type="match status" value="1"/>
</dbReference>
<dbReference type="NCBIfam" id="TIGR00065">
    <property type="entry name" value="ftsZ"/>
    <property type="match status" value="1"/>
</dbReference>
<evidence type="ECO:0000256" key="6">
    <source>
        <dbReference type="RuleBase" id="RU000631"/>
    </source>
</evidence>
<dbReference type="SMART" id="SM00865">
    <property type="entry name" value="Tubulin_C"/>
    <property type="match status" value="1"/>
</dbReference>
<dbReference type="Gene3D" id="3.40.50.1440">
    <property type="entry name" value="Tubulin/FtsZ, GTPase domain"/>
    <property type="match status" value="1"/>
</dbReference>
<evidence type="ECO:0000256" key="3">
    <source>
        <dbReference type="ARBA" id="ARBA00023134"/>
    </source>
</evidence>
<dbReference type="Gene3D" id="3.30.1330.20">
    <property type="entry name" value="Tubulin/FtsZ, C-terminal domain"/>
    <property type="match status" value="1"/>
</dbReference>
<sequence length="729" mass="79521">MMNAEFGSISFDLPKNQSNVIKVVGVGGGGSNAINHMFKQGIKGVDFVVCNTDSQALQNSPVPNKIQLGLNLTEGLGAGANPDVGQQSALESIEEIEKMLDTNTKMLFITAGMGGGTGTGAAPVIAQLAKERDILTVGIVTIPFQFEGKVRSEQALAGVERLRKQVDSLIVINNNKLREVYGNLGFKAGFSKADEVLATASRGIAEVITHHYTQNIDLKDAKTVLSNSGTAIMGSATASGDNRAKDAIVSALDSPLLNDNKITGAKNVLLLIVSGTTEITIDEIGEINDHIQSEAGYNANIIMGVGEDESLGEAVAVTIIATGFNIEQQNEIVNTEPKKIVHALEEGQSMVHDLTQKPIVQGFDFAAPVTPASEPKAVAEEPVVEEKIVFSLEEEEEVVEKKFVAEVDEYATSEYIKNLDVFFEIVKPVSGQPVVAQPVAQAAPVAQAPAAPVFQPEPVFQVQPVAQQAPVQPVAAAPVYQPAPVKNIMDIEVFEPEFVIVEKKEEQFTFTFDLVEDNAKSEEKLMFSLNDEVRNIKVQEPVEVVPMTELNENGIIRFSLEDYLEKENELLNSKPAAKVEETIAPELNFTFRDTSIQPEVPATPQPPVQQQPVQPVQHFEPVQQVQPVQQQPVAPAAPVEVSPMEMTIDETLRLRAEERRRKMKDFNHKFHNNTTRIEEFEKEPAYKRMGVDISAPRTDSGKSRLSLGFDSNDDLTLRSNNSFLHDNVD</sequence>
<dbReference type="GO" id="GO:0051258">
    <property type="term" value="P:protein polymerization"/>
    <property type="evidence" value="ECO:0007669"/>
    <property type="project" value="UniProtKB-UniRule"/>
</dbReference>
<dbReference type="SUPFAM" id="SSF52490">
    <property type="entry name" value="Tubulin nucleotide-binding domain-like"/>
    <property type="match status" value="1"/>
</dbReference>
<keyword evidence="4" id="KW-0963">Cytoplasm</keyword>
<accession>A0A0M8MB93</accession>
<evidence type="ECO:0000256" key="4">
    <source>
        <dbReference type="HAMAP-Rule" id="MF_00909"/>
    </source>
</evidence>
<comment type="similarity">
    <text evidence="1 4 6">Belongs to the FtsZ family.</text>
</comment>
<keyword evidence="3 4" id="KW-0342">GTP-binding</keyword>
<keyword evidence="4 6" id="KW-0131">Cell cycle</keyword>
<evidence type="ECO:0000256" key="5">
    <source>
        <dbReference type="NCBIfam" id="TIGR00065"/>
    </source>
</evidence>
<comment type="subunit">
    <text evidence="4">Homodimer. Polymerizes to form a dynamic ring structure in a strictly GTP-dependent manner. Interacts directly with several other division proteins.</text>
</comment>
<protein>
    <recommendedName>
        <fullName evidence="4 5">Cell division protein FtsZ</fullName>
    </recommendedName>
</protein>
<dbReference type="InterPro" id="IPR018316">
    <property type="entry name" value="Tubulin/FtsZ_2-layer-sand-dom"/>
</dbReference>
<dbReference type="GO" id="GO:0005737">
    <property type="term" value="C:cytoplasm"/>
    <property type="evidence" value="ECO:0007669"/>
    <property type="project" value="UniProtKB-SubCell"/>
</dbReference>
<dbReference type="InterPro" id="IPR037103">
    <property type="entry name" value="Tubulin/FtsZ-like_C"/>
</dbReference>
<reference evidence="10 11" key="1">
    <citation type="submission" date="2015-08" db="EMBL/GenBank/DDBJ databases">
        <title>Whole genome sequence of Flavobacterium akiainvivens IK-1T, from decaying Wikstroemia oahuensis, an endemic Hawaiian shrub.</title>
        <authorList>
            <person name="Wan X."/>
            <person name="Hou S."/>
            <person name="Saito J."/>
            <person name="Donachie S."/>
        </authorList>
    </citation>
    <scope>NUCLEOTIDE SEQUENCE [LARGE SCALE GENOMIC DNA]</scope>
    <source>
        <strain evidence="10 11">IK-1</strain>
    </source>
</reference>
<keyword evidence="4 6" id="KW-0717">Septation</keyword>
<dbReference type="InterPro" id="IPR024757">
    <property type="entry name" value="FtsZ_C"/>
</dbReference>
<dbReference type="FunFam" id="3.40.50.1440:FF:000001">
    <property type="entry name" value="Cell division protein FtsZ"/>
    <property type="match status" value="1"/>
</dbReference>
<keyword evidence="11" id="KW-1185">Reference proteome</keyword>
<dbReference type="InterPro" id="IPR045061">
    <property type="entry name" value="FtsZ/CetZ"/>
</dbReference>
<dbReference type="GO" id="GO:0003924">
    <property type="term" value="F:GTPase activity"/>
    <property type="evidence" value="ECO:0007669"/>
    <property type="project" value="UniProtKB-UniRule"/>
</dbReference>
<feature type="binding site" evidence="4">
    <location>
        <begin position="28"/>
        <end position="32"/>
    </location>
    <ligand>
        <name>GTP</name>
        <dbReference type="ChEBI" id="CHEBI:37565"/>
    </ligand>
</feature>
<feature type="binding site" evidence="4">
    <location>
        <position position="151"/>
    </location>
    <ligand>
        <name>GTP</name>
        <dbReference type="ChEBI" id="CHEBI:37565"/>
    </ligand>
</feature>
<dbReference type="RefSeq" id="WP_054409177.1">
    <property type="nucleotide sequence ID" value="NZ_FOYA01000011.1"/>
</dbReference>
<dbReference type="InterPro" id="IPR008280">
    <property type="entry name" value="Tub_FtsZ_C"/>
</dbReference>
<feature type="compositionally biased region" description="Polar residues" evidence="7">
    <location>
        <begin position="717"/>
        <end position="729"/>
    </location>
</feature>
<dbReference type="PROSITE" id="PS01134">
    <property type="entry name" value="FTSZ_1"/>
    <property type="match status" value="1"/>
</dbReference>
<dbReference type="CDD" id="cd02201">
    <property type="entry name" value="FtsZ_type1"/>
    <property type="match status" value="1"/>
</dbReference>
<evidence type="ECO:0000256" key="7">
    <source>
        <dbReference type="SAM" id="MobiDB-lite"/>
    </source>
</evidence>
<dbReference type="Proteomes" id="UP000037755">
    <property type="component" value="Unassembled WGS sequence"/>
</dbReference>
<dbReference type="PROSITE" id="PS01135">
    <property type="entry name" value="FTSZ_2"/>
    <property type="match status" value="1"/>
</dbReference>
<dbReference type="STRING" id="1202724.AM493_16760"/>
<dbReference type="PRINTS" id="PR00423">
    <property type="entry name" value="CELLDVISFTSZ"/>
</dbReference>
<dbReference type="InterPro" id="IPR036525">
    <property type="entry name" value="Tubulin/FtsZ_GTPase_sf"/>
</dbReference>
<dbReference type="Pfam" id="PF00091">
    <property type="entry name" value="Tubulin"/>
    <property type="match status" value="1"/>
</dbReference>
<feature type="domain" description="Tubulin/FtsZ 2-layer sandwich" evidence="9">
    <location>
        <begin position="215"/>
        <end position="333"/>
    </location>
</feature>
<feature type="domain" description="Tubulin/FtsZ GTPase" evidence="8">
    <location>
        <begin position="20"/>
        <end position="212"/>
    </location>
</feature>
<dbReference type="HAMAP" id="MF_00909">
    <property type="entry name" value="FtsZ"/>
    <property type="match status" value="1"/>
</dbReference>
<evidence type="ECO:0000256" key="1">
    <source>
        <dbReference type="ARBA" id="ARBA00009690"/>
    </source>
</evidence>
<dbReference type="AlphaFoldDB" id="A0A0M8MB93"/>
<dbReference type="SMART" id="SM00864">
    <property type="entry name" value="Tubulin"/>
    <property type="match status" value="1"/>
</dbReference>
<dbReference type="PATRIC" id="fig|1202724.3.peg.3479"/>
<feature type="region of interest" description="Disordered" evidence="7">
    <location>
        <begin position="691"/>
        <end position="729"/>
    </location>
</feature>
<evidence type="ECO:0000313" key="11">
    <source>
        <dbReference type="Proteomes" id="UP000037755"/>
    </source>
</evidence>
<feature type="binding site" evidence="4">
    <location>
        <position position="147"/>
    </location>
    <ligand>
        <name>GTP</name>
        <dbReference type="ChEBI" id="CHEBI:37565"/>
    </ligand>
</feature>
<comment type="function">
    <text evidence="4 6">Essential cell division protein that forms a contractile ring structure (Z ring) at the future cell division site. The regulation of the ring assembly controls the timing and the location of cell division. One of the functions of the FtsZ ring is to recruit other cell division proteins to the septum to produce a new cell wall between the dividing cells. Binds GTP and shows GTPase activity.</text>
</comment>
<evidence type="ECO:0000256" key="2">
    <source>
        <dbReference type="ARBA" id="ARBA00022741"/>
    </source>
</evidence>
<evidence type="ECO:0000259" key="9">
    <source>
        <dbReference type="SMART" id="SM00865"/>
    </source>
</evidence>
<keyword evidence="2 4" id="KW-0547">Nucleotide-binding</keyword>
<organism evidence="10 11">
    <name type="scientific">Flavobacterium akiainvivens</name>
    <dbReference type="NCBI Taxonomy" id="1202724"/>
    <lineage>
        <taxon>Bacteria</taxon>
        <taxon>Pseudomonadati</taxon>
        <taxon>Bacteroidota</taxon>
        <taxon>Flavobacteriia</taxon>
        <taxon>Flavobacteriales</taxon>
        <taxon>Flavobacteriaceae</taxon>
        <taxon>Flavobacterium</taxon>
    </lineage>
</organism>
<dbReference type="InterPro" id="IPR020805">
    <property type="entry name" value="Cell_div_FtsZ_CS"/>
</dbReference>
<feature type="binding site" evidence="4">
    <location>
        <begin position="116"/>
        <end position="118"/>
    </location>
    <ligand>
        <name>GTP</name>
        <dbReference type="ChEBI" id="CHEBI:37565"/>
    </ligand>
</feature>
<comment type="subcellular location">
    <subcellularLocation>
        <location evidence="4">Cytoplasm</location>
    </subcellularLocation>
    <text evidence="4">Assembles at midcell at the inner surface of the cytoplasmic membrane.</text>
</comment>
<dbReference type="InterPro" id="IPR003008">
    <property type="entry name" value="Tubulin_FtsZ_GTPase"/>
</dbReference>
<name>A0A0M8MB93_9FLAO</name>
<dbReference type="GO" id="GO:0043093">
    <property type="term" value="P:FtsZ-dependent cytokinesis"/>
    <property type="evidence" value="ECO:0007669"/>
    <property type="project" value="UniProtKB-UniRule"/>
</dbReference>
<comment type="caution">
    <text evidence="10">The sequence shown here is derived from an EMBL/GenBank/DDBJ whole genome shotgun (WGS) entry which is preliminary data.</text>
</comment>
<gene>
    <name evidence="4" type="primary">ftsZ</name>
    <name evidence="10" type="ORF">AM493_16760</name>
</gene>
<dbReference type="InterPro" id="IPR000158">
    <property type="entry name" value="Cell_div_FtsZ"/>
</dbReference>
<dbReference type="EMBL" id="LIYD01000005">
    <property type="protein sequence ID" value="KOS07513.1"/>
    <property type="molecule type" value="Genomic_DNA"/>
</dbReference>
<dbReference type="PANTHER" id="PTHR30314">
    <property type="entry name" value="CELL DIVISION PROTEIN FTSZ-RELATED"/>
    <property type="match status" value="1"/>
</dbReference>
<dbReference type="Pfam" id="PF12327">
    <property type="entry name" value="FtsZ_C"/>
    <property type="match status" value="1"/>
</dbReference>